<dbReference type="AlphaFoldDB" id="A0A2A6CNF3"/>
<dbReference type="EnsemblMetazoa" id="PPA16491.1">
    <property type="protein sequence ID" value="PPA16491.1"/>
    <property type="gene ID" value="WBGene00106045"/>
</dbReference>
<organism evidence="1 2">
    <name type="scientific">Pristionchus pacificus</name>
    <name type="common">Parasitic nematode worm</name>
    <dbReference type="NCBI Taxonomy" id="54126"/>
    <lineage>
        <taxon>Eukaryota</taxon>
        <taxon>Metazoa</taxon>
        <taxon>Ecdysozoa</taxon>
        <taxon>Nematoda</taxon>
        <taxon>Chromadorea</taxon>
        <taxon>Rhabditida</taxon>
        <taxon>Rhabditina</taxon>
        <taxon>Diplogasteromorpha</taxon>
        <taxon>Diplogasteroidea</taxon>
        <taxon>Neodiplogasteridae</taxon>
        <taxon>Pristionchus</taxon>
    </lineage>
</organism>
<proteinExistence type="predicted"/>
<dbReference type="Proteomes" id="UP000005239">
    <property type="component" value="Unassembled WGS sequence"/>
</dbReference>
<name>A0A2A6CNF3_PRIPA</name>
<reference evidence="2" key="1">
    <citation type="journal article" date="2008" name="Nat. Genet.">
        <title>The Pristionchus pacificus genome provides a unique perspective on nematode lifestyle and parasitism.</title>
        <authorList>
            <person name="Dieterich C."/>
            <person name="Clifton S.W."/>
            <person name="Schuster L.N."/>
            <person name="Chinwalla A."/>
            <person name="Delehaunty K."/>
            <person name="Dinkelacker I."/>
            <person name="Fulton L."/>
            <person name="Fulton R."/>
            <person name="Godfrey J."/>
            <person name="Minx P."/>
            <person name="Mitreva M."/>
            <person name="Roeseler W."/>
            <person name="Tian H."/>
            <person name="Witte H."/>
            <person name="Yang S.P."/>
            <person name="Wilson R.K."/>
            <person name="Sommer R.J."/>
        </authorList>
    </citation>
    <scope>NUCLEOTIDE SEQUENCE [LARGE SCALE GENOMIC DNA]</scope>
    <source>
        <strain evidence="2">PS312</strain>
    </source>
</reference>
<evidence type="ECO:0000313" key="1">
    <source>
        <dbReference type="EnsemblMetazoa" id="PPA16491.1"/>
    </source>
</evidence>
<dbReference type="OrthoDB" id="5842990at2759"/>
<evidence type="ECO:0000313" key="2">
    <source>
        <dbReference type="Proteomes" id="UP000005239"/>
    </source>
</evidence>
<accession>A0A2A6CNF3</accession>
<reference evidence="1" key="2">
    <citation type="submission" date="2022-06" db="UniProtKB">
        <authorList>
            <consortium name="EnsemblMetazoa"/>
        </authorList>
    </citation>
    <scope>IDENTIFICATION</scope>
    <source>
        <strain evidence="1">PS312</strain>
    </source>
</reference>
<sequence length="544" mass="59927">MHTALFWLVSSYKTLTPIFHHICRSFEMVYRILILAFFAGLVAAQNFRGNNFIPCGFVCTRNAAFSINIDGVNTRASCSDTNGDLSARCNSCCQSYAIRALPVSPRPTAAIACAVWEITAVEDRDHSLRCPPSPLLPTASTTASTEYGFDFDRVLLMDVTVVAQIIIPVINILLIHPTVLFLLRKRETMQGDIRIGYFNTVVGMIIADAIMWGLRLHLLSPYSGLACSGPLCMLDSAIIRLLFALIVFCCFPFFVFLTVRMHQMVLRGTSSRWLLSTRCQLVLFVSLFIVQVLNLFGFAMAHESEKAESISQRPELRWIIEQGGSLLIFGDFAQPEQIKYELVFLACSVIVQVPIVFGFSLHSIRRLTERRKNLVSNRTLQMTNQMVKVFQCQILFITNPLQFSLVFILKSSELKKITESKMIYRILTLAVVVGFVVAQNFGGNFLPCGFVCTRNAAFTVVMDGVNSRASCSDTNGDLSVRCNSCCQSFAMWGGLPSSAAAGFPSSDESSCICCVNNNRCGGGGGGQFPPAAAAVPSSFNNGFN</sequence>
<gene>
    <name evidence="1" type="primary">WBGene00106045</name>
</gene>
<dbReference type="PANTHER" id="PTHR37959:SF1">
    <property type="entry name" value="SECRETED PROTEIN"/>
    <property type="match status" value="1"/>
</dbReference>
<keyword evidence="2" id="KW-1185">Reference proteome</keyword>
<accession>A0A8R1YJY4</accession>
<dbReference type="PANTHER" id="PTHR37959">
    <property type="entry name" value="PROTEIN CBG15758"/>
    <property type="match status" value="1"/>
</dbReference>
<protein>
    <submittedName>
        <fullName evidence="1">Uncharacterized protein</fullName>
    </submittedName>
</protein>